<keyword evidence="8" id="KW-1185">Reference proteome</keyword>
<gene>
    <name evidence="7" type="ORF">GCM10009786_01180</name>
</gene>
<feature type="domain" description="FAD/NAD(P)-binding" evidence="6">
    <location>
        <begin position="5"/>
        <end position="330"/>
    </location>
</feature>
<keyword evidence="4" id="KW-0274">FAD</keyword>
<dbReference type="InterPro" id="IPR001100">
    <property type="entry name" value="Pyr_nuc-diS_OxRdtase"/>
</dbReference>
<evidence type="ECO:0000259" key="6">
    <source>
        <dbReference type="Pfam" id="PF07992"/>
    </source>
</evidence>
<dbReference type="InterPro" id="IPR023753">
    <property type="entry name" value="FAD/NAD-binding_dom"/>
</dbReference>
<sequence length="491" mass="51302">MPSEYDVIVIGAGPVGENVADRAVQGGLTVALIEAELVGGECSYWACMPSKALLRSSEAVRAAGRLEGAKQAVTGPVDAAAVLRRRDAFTSGWDDSGQVEWVASAGIDLVRGHGVISGEREVTVRSAESAAPEAASERVLSARHAVVVATGSAALLPDIPGLAESSPWTNREATSAEQIPSRLAIIGGGVIAAELATAFASLGSHVTALVRSELLSGQEPFAGELVGAALRELGVDLRLRTSPASVERGDDGVVRVTTNEGDVVEADEILVATGRVPRTSDLGVERIGLEPGRWLETDDTLLVLGADGAPLAGDWLYAVGDVNHRALLTHQGKYQARAAGDAIAARANGTALHDERWGRHVATADHTAVPQVTFTDPPVASVGLTAAEAEKQGVLTRVVDFEIGSVAGASLHADGYRGTARMVVDEDRGVLVGATFVGPDVHELLHSATVAIVGEVPLERLWHAVPSYPTISEIWLRLLETYGRSNEQVEQ</sequence>
<dbReference type="InterPro" id="IPR004099">
    <property type="entry name" value="Pyr_nucl-diS_OxRdtase_dimer"/>
</dbReference>
<organism evidence="7 8">
    <name type="scientific">Leucobacter alluvii</name>
    <dbReference type="NCBI Taxonomy" id="340321"/>
    <lineage>
        <taxon>Bacteria</taxon>
        <taxon>Bacillati</taxon>
        <taxon>Actinomycetota</taxon>
        <taxon>Actinomycetes</taxon>
        <taxon>Micrococcales</taxon>
        <taxon>Microbacteriaceae</taxon>
        <taxon>Leucobacter</taxon>
    </lineage>
</organism>
<protein>
    <submittedName>
        <fullName evidence="7">NAD(P)/FAD-dependent oxidoreductase</fullName>
    </submittedName>
</protein>
<evidence type="ECO:0000256" key="1">
    <source>
        <dbReference type="ARBA" id="ARBA00001974"/>
    </source>
</evidence>
<dbReference type="SUPFAM" id="SSF55424">
    <property type="entry name" value="FAD/NAD-linked reductases, dimerisation (C-terminal) domain"/>
    <property type="match status" value="1"/>
</dbReference>
<evidence type="ECO:0000256" key="3">
    <source>
        <dbReference type="ARBA" id="ARBA00022630"/>
    </source>
</evidence>
<evidence type="ECO:0000256" key="4">
    <source>
        <dbReference type="ARBA" id="ARBA00022827"/>
    </source>
</evidence>
<dbReference type="Pfam" id="PF02852">
    <property type="entry name" value="Pyr_redox_dim"/>
    <property type="match status" value="1"/>
</dbReference>
<dbReference type="Pfam" id="PF07992">
    <property type="entry name" value="Pyr_redox_2"/>
    <property type="match status" value="1"/>
</dbReference>
<name>A0ABN3B2M6_9MICO</name>
<dbReference type="PRINTS" id="PR00411">
    <property type="entry name" value="PNDRDTASEI"/>
</dbReference>
<evidence type="ECO:0000313" key="8">
    <source>
        <dbReference type="Proteomes" id="UP001501084"/>
    </source>
</evidence>
<accession>A0ABN3B2M6</accession>
<comment type="cofactor">
    <cofactor evidence="1">
        <name>FAD</name>
        <dbReference type="ChEBI" id="CHEBI:57692"/>
    </cofactor>
</comment>
<feature type="domain" description="Pyridine nucleotide-disulphide oxidoreductase dimerisation" evidence="5">
    <location>
        <begin position="369"/>
        <end position="475"/>
    </location>
</feature>
<evidence type="ECO:0000313" key="7">
    <source>
        <dbReference type="EMBL" id="GAA2185313.1"/>
    </source>
</evidence>
<dbReference type="Gene3D" id="3.50.50.60">
    <property type="entry name" value="FAD/NAD(P)-binding domain"/>
    <property type="match status" value="2"/>
</dbReference>
<evidence type="ECO:0000259" key="5">
    <source>
        <dbReference type="Pfam" id="PF02852"/>
    </source>
</evidence>
<dbReference type="SUPFAM" id="SSF51905">
    <property type="entry name" value="FAD/NAD(P)-binding domain"/>
    <property type="match status" value="1"/>
</dbReference>
<comment type="similarity">
    <text evidence="2">Belongs to the class-I pyridine nucleotide-disulfide oxidoreductase family.</text>
</comment>
<dbReference type="EMBL" id="BAAAOP010000001">
    <property type="protein sequence ID" value="GAA2185313.1"/>
    <property type="molecule type" value="Genomic_DNA"/>
</dbReference>
<dbReference type="PIRSF" id="PIRSF000350">
    <property type="entry name" value="Mercury_reductase_MerA"/>
    <property type="match status" value="1"/>
</dbReference>
<dbReference type="PANTHER" id="PTHR43014:SF2">
    <property type="entry name" value="MERCURIC REDUCTASE"/>
    <property type="match status" value="1"/>
</dbReference>
<comment type="caution">
    <text evidence="7">The sequence shown here is derived from an EMBL/GenBank/DDBJ whole genome shotgun (WGS) entry which is preliminary data.</text>
</comment>
<dbReference type="Proteomes" id="UP001501084">
    <property type="component" value="Unassembled WGS sequence"/>
</dbReference>
<dbReference type="Gene3D" id="3.30.390.30">
    <property type="match status" value="1"/>
</dbReference>
<dbReference type="RefSeq" id="WP_346056999.1">
    <property type="nucleotide sequence ID" value="NZ_BAAAOP010000001.1"/>
</dbReference>
<dbReference type="PANTHER" id="PTHR43014">
    <property type="entry name" value="MERCURIC REDUCTASE"/>
    <property type="match status" value="1"/>
</dbReference>
<proteinExistence type="inferred from homology"/>
<dbReference type="InterPro" id="IPR016156">
    <property type="entry name" value="FAD/NAD-linked_Rdtase_dimer_sf"/>
</dbReference>
<reference evidence="7 8" key="1">
    <citation type="journal article" date="2019" name="Int. J. Syst. Evol. Microbiol.">
        <title>The Global Catalogue of Microorganisms (GCM) 10K type strain sequencing project: providing services to taxonomists for standard genome sequencing and annotation.</title>
        <authorList>
            <consortium name="The Broad Institute Genomics Platform"/>
            <consortium name="The Broad Institute Genome Sequencing Center for Infectious Disease"/>
            <person name="Wu L."/>
            <person name="Ma J."/>
        </authorList>
    </citation>
    <scope>NUCLEOTIDE SEQUENCE [LARGE SCALE GENOMIC DNA]</scope>
    <source>
        <strain evidence="7 8">JCM 14919</strain>
    </source>
</reference>
<dbReference type="InterPro" id="IPR036188">
    <property type="entry name" value="FAD/NAD-bd_sf"/>
</dbReference>
<evidence type="ECO:0000256" key="2">
    <source>
        <dbReference type="ARBA" id="ARBA00007532"/>
    </source>
</evidence>
<dbReference type="PRINTS" id="PR00368">
    <property type="entry name" value="FADPNR"/>
</dbReference>
<keyword evidence="3" id="KW-0285">Flavoprotein</keyword>